<dbReference type="OrthoDB" id="7366409at2"/>
<feature type="transmembrane region" description="Helical" evidence="3">
    <location>
        <begin position="69"/>
        <end position="89"/>
    </location>
</feature>
<feature type="transmembrane region" description="Helical" evidence="3">
    <location>
        <begin position="12"/>
        <end position="33"/>
    </location>
</feature>
<feature type="transmembrane region" description="Helical" evidence="3">
    <location>
        <begin position="157"/>
        <end position="182"/>
    </location>
</feature>
<feature type="domain" description="GGDEF" evidence="4">
    <location>
        <begin position="257"/>
        <end position="390"/>
    </location>
</feature>
<keyword evidence="6" id="KW-1185">Reference proteome</keyword>
<dbReference type="CDD" id="cd01949">
    <property type="entry name" value="GGDEF"/>
    <property type="match status" value="1"/>
</dbReference>
<feature type="transmembrane region" description="Helical" evidence="3">
    <location>
        <begin position="194"/>
        <end position="215"/>
    </location>
</feature>
<dbReference type="SUPFAM" id="SSF55073">
    <property type="entry name" value="Nucleotide cyclase"/>
    <property type="match status" value="1"/>
</dbReference>
<proteinExistence type="predicted"/>
<dbReference type="Gene3D" id="3.30.70.270">
    <property type="match status" value="1"/>
</dbReference>
<dbReference type="PANTHER" id="PTHR45138">
    <property type="entry name" value="REGULATORY COMPONENTS OF SENSORY TRANSDUCTION SYSTEM"/>
    <property type="match status" value="1"/>
</dbReference>
<gene>
    <name evidence="5" type="ORF">FNB15_18495</name>
</gene>
<dbReference type="Proteomes" id="UP000317496">
    <property type="component" value="Chromosome"/>
</dbReference>
<dbReference type="KEGG" id="fer:FNB15_18495"/>
<name>A0A516H5R9_9PROT</name>
<dbReference type="InterPro" id="IPR000160">
    <property type="entry name" value="GGDEF_dom"/>
</dbReference>
<dbReference type="PANTHER" id="PTHR45138:SF9">
    <property type="entry name" value="DIGUANYLATE CYCLASE DGCM-RELATED"/>
    <property type="match status" value="1"/>
</dbReference>
<evidence type="ECO:0000256" key="2">
    <source>
        <dbReference type="ARBA" id="ARBA00034247"/>
    </source>
</evidence>
<comment type="catalytic activity">
    <reaction evidence="2">
        <text>2 GTP = 3',3'-c-di-GMP + 2 diphosphate</text>
        <dbReference type="Rhea" id="RHEA:24898"/>
        <dbReference type="ChEBI" id="CHEBI:33019"/>
        <dbReference type="ChEBI" id="CHEBI:37565"/>
        <dbReference type="ChEBI" id="CHEBI:58805"/>
        <dbReference type="EC" id="2.7.7.65"/>
    </reaction>
</comment>
<dbReference type="EMBL" id="CP041636">
    <property type="protein sequence ID" value="QDO99139.1"/>
    <property type="molecule type" value="Genomic_DNA"/>
</dbReference>
<feature type="transmembrane region" description="Helical" evidence="3">
    <location>
        <begin position="122"/>
        <end position="145"/>
    </location>
</feature>
<dbReference type="PROSITE" id="PS50887">
    <property type="entry name" value="GGDEF"/>
    <property type="match status" value="1"/>
</dbReference>
<reference evidence="5 6" key="1">
    <citation type="submission" date="2019-07" db="EMBL/GenBank/DDBJ databases">
        <title>Genome sequencing for Ferrovibrio sp. K5.</title>
        <authorList>
            <person name="Park S.-J."/>
        </authorList>
    </citation>
    <scope>NUCLEOTIDE SEQUENCE [LARGE SCALE GENOMIC DNA]</scope>
    <source>
        <strain evidence="5 6">K5</strain>
    </source>
</reference>
<evidence type="ECO:0000256" key="3">
    <source>
        <dbReference type="SAM" id="Phobius"/>
    </source>
</evidence>
<evidence type="ECO:0000259" key="4">
    <source>
        <dbReference type="PROSITE" id="PS50887"/>
    </source>
</evidence>
<evidence type="ECO:0000313" key="5">
    <source>
        <dbReference type="EMBL" id="QDO99139.1"/>
    </source>
</evidence>
<feature type="transmembrane region" description="Helical" evidence="3">
    <location>
        <begin position="96"/>
        <end position="116"/>
    </location>
</feature>
<dbReference type="InterPro" id="IPR050469">
    <property type="entry name" value="Diguanylate_Cyclase"/>
</dbReference>
<dbReference type="RefSeq" id="WP_144258135.1">
    <property type="nucleotide sequence ID" value="NZ_CP041636.1"/>
</dbReference>
<dbReference type="AlphaFoldDB" id="A0A516H5R9"/>
<accession>A0A516H5R9</accession>
<dbReference type="GO" id="GO:0052621">
    <property type="term" value="F:diguanylate cyclase activity"/>
    <property type="evidence" value="ECO:0007669"/>
    <property type="project" value="UniProtKB-EC"/>
</dbReference>
<dbReference type="InterPro" id="IPR043128">
    <property type="entry name" value="Rev_trsase/Diguanyl_cyclase"/>
</dbReference>
<keyword evidence="3" id="KW-0812">Transmembrane</keyword>
<dbReference type="InterPro" id="IPR029787">
    <property type="entry name" value="Nucleotide_cyclase"/>
</dbReference>
<dbReference type="NCBIfam" id="TIGR00254">
    <property type="entry name" value="GGDEF"/>
    <property type="match status" value="1"/>
</dbReference>
<evidence type="ECO:0000256" key="1">
    <source>
        <dbReference type="ARBA" id="ARBA00012528"/>
    </source>
</evidence>
<organism evidence="5 6">
    <name type="scientific">Ferrovibrio terrae</name>
    <dbReference type="NCBI Taxonomy" id="2594003"/>
    <lineage>
        <taxon>Bacteria</taxon>
        <taxon>Pseudomonadati</taxon>
        <taxon>Pseudomonadota</taxon>
        <taxon>Alphaproteobacteria</taxon>
        <taxon>Rhodospirillales</taxon>
        <taxon>Rhodospirillaceae</taxon>
        <taxon>Ferrovibrio</taxon>
    </lineage>
</organism>
<dbReference type="EC" id="2.7.7.65" evidence="1"/>
<keyword evidence="3" id="KW-0472">Membrane</keyword>
<sequence>MSDFIRANDLPVIALVTLALLGINVLVGVWASIVHPREEGPATWALANVLFATSVSVLMLRVPQQEPSVALFGNVVIVVSYLLMWFGFLRFRFRTVPYYPAGIGLLAYVTGFIWFLFAQPDIVVRVSLTAGTIALLCGLITWTMLYRIEAGLVQTQAFIGMLFGALGMLNLLRAVAAATGALLPSDFGGGPLGAGIFVLPTIASLLAAAACILMLNQRLQQRLHVSAQTDPLTGLINRGMLDDLGRKEVARAKRHAYGLSVVLMEIDHFDAINSTHGYDTGDMVLRRISVLATASLRQEDFIARLDHSGFAMLLPSTRMAGAQQMAERLRLEIADAVIETGGEPLSLTASFGIAAFGLHSEDWTEMVQRAQTALYRAKTDGGNRIEIAVLSDTLLERSA</sequence>
<protein>
    <recommendedName>
        <fullName evidence="1">diguanylate cyclase</fullName>
        <ecNumber evidence="1">2.7.7.65</ecNumber>
    </recommendedName>
</protein>
<dbReference type="SMART" id="SM00267">
    <property type="entry name" value="GGDEF"/>
    <property type="match status" value="1"/>
</dbReference>
<keyword evidence="3" id="KW-1133">Transmembrane helix</keyword>
<evidence type="ECO:0000313" key="6">
    <source>
        <dbReference type="Proteomes" id="UP000317496"/>
    </source>
</evidence>
<dbReference type="Pfam" id="PF00990">
    <property type="entry name" value="GGDEF"/>
    <property type="match status" value="1"/>
</dbReference>